<dbReference type="InterPro" id="IPR036397">
    <property type="entry name" value="RNaseH_sf"/>
</dbReference>
<dbReference type="Proteomes" id="UP000095282">
    <property type="component" value="Unplaced"/>
</dbReference>
<evidence type="ECO:0000313" key="1">
    <source>
        <dbReference type="Proteomes" id="UP000095282"/>
    </source>
</evidence>
<sequence length="289" mass="34272">MDGYSKLTFKQKRLKDTLHKHIIQRNSEISAATITQLIHVARQGAVFPSDEGRLIWNWVRPRLERRLTSNEMESVYFALCSDHISDPYMRILGDIRWNQRRLLDYPVLDDYHIIVTDDDRKAREEISKMKRDTTTPVYLDTENNLFPRNEHLKLAAVTICDVYHGTILLWRVPKLTPNRLQFVRDVVEKLSEIRQVVTWGEERDFVLAKPYDLQKDLSISGPSQLESLKDAAWRMLGFRLIKSETVSDWTAHRLTPDQVEYALMDPLMVYYLHIREVRRLAQPYDRERY</sequence>
<evidence type="ECO:0000313" key="2">
    <source>
        <dbReference type="WBParaSite" id="Csp11.Scaffold549.g3573.t1"/>
    </source>
</evidence>
<dbReference type="eggNOG" id="ENOG502RT6W">
    <property type="taxonomic scope" value="Eukaryota"/>
</dbReference>
<dbReference type="Gene3D" id="3.30.420.10">
    <property type="entry name" value="Ribonuclease H-like superfamily/Ribonuclease H"/>
    <property type="match status" value="1"/>
</dbReference>
<accession>A0A1I7T8W3</accession>
<organism evidence="1 2">
    <name type="scientific">Caenorhabditis tropicalis</name>
    <dbReference type="NCBI Taxonomy" id="1561998"/>
    <lineage>
        <taxon>Eukaryota</taxon>
        <taxon>Metazoa</taxon>
        <taxon>Ecdysozoa</taxon>
        <taxon>Nematoda</taxon>
        <taxon>Chromadorea</taxon>
        <taxon>Rhabditida</taxon>
        <taxon>Rhabditina</taxon>
        <taxon>Rhabditomorpha</taxon>
        <taxon>Rhabditoidea</taxon>
        <taxon>Rhabditidae</taxon>
        <taxon>Peloderinae</taxon>
        <taxon>Caenorhabditis</taxon>
    </lineage>
</organism>
<dbReference type="SUPFAM" id="SSF53098">
    <property type="entry name" value="Ribonuclease H-like"/>
    <property type="match status" value="1"/>
</dbReference>
<dbReference type="STRING" id="1561998.A0A1I7T8W3"/>
<proteinExistence type="predicted"/>
<dbReference type="WBParaSite" id="Csp11.Scaffold549.g3573.t1">
    <property type="protein sequence ID" value="Csp11.Scaffold549.g3573.t1"/>
    <property type="gene ID" value="Csp11.Scaffold549.g3573"/>
</dbReference>
<dbReference type="GO" id="GO:0003676">
    <property type="term" value="F:nucleic acid binding"/>
    <property type="evidence" value="ECO:0007669"/>
    <property type="project" value="InterPro"/>
</dbReference>
<name>A0A1I7T8W3_9PELO</name>
<protein>
    <submittedName>
        <fullName evidence="2">3'-5' exonuclease domain-containing protein</fullName>
    </submittedName>
</protein>
<reference evidence="2" key="1">
    <citation type="submission" date="2016-11" db="UniProtKB">
        <authorList>
            <consortium name="WormBaseParasite"/>
        </authorList>
    </citation>
    <scope>IDENTIFICATION</scope>
</reference>
<dbReference type="InterPro" id="IPR012337">
    <property type="entry name" value="RNaseH-like_sf"/>
</dbReference>
<dbReference type="AlphaFoldDB" id="A0A1I7T8W3"/>
<keyword evidence="1" id="KW-1185">Reference proteome</keyword>